<dbReference type="EMBL" id="SRXU01000001">
    <property type="protein sequence ID" value="TGX46260.1"/>
    <property type="molecule type" value="Genomic_DNA"/>
</dbReference>
<reference evidence="2 3" key="1">
    <citation type="submission" date="2019-04" db="EMBL/GenBank/DDBJ databases">
        <title>Sphingomonas psychrotolerans sp. nov., isolated from soil in the Tianshan Mountains, Xinjiang, China.</title>
        <authorList>
            <person name="Luo Y."/>
            <person name="Sheng H."/>
        </authorList>
    </citation>
    <scope>NUCLEOTIDE SEQUENCE [LARGE SCALE GENOMIC DNA]</scope>
    <source>
        <strain evidence="2 3">KIS18-15</strain>
    </source>
</reference>
<evidence type="ECO:0000313" key="2">
    <source>
        <dbReference type="EMBL" id="TGX46260.1"/>
    </source>
</evidence>
<dbReference type="GO" id="GO:0016491">
    <property type="term" value="F:oxidoreductase activity"/>
    <property type="evidence" value="ECO:0007669"/>
    <property type="project" value="InterPro"/>
</dbReference>
<dbReference type="InterPro" id="IPR020471">
    <property type="entry name" value="AKR"/>
</dbReference>
<accession>A0A4S1WVH7</accession>
<dbReference type="Proteomes" id="UP000309848">
    <property type="component" value="Unassembled WGS sequence"/>
</dbReference>
<sequence length="358" mass="37330">MGADAAHLRAGRNRVIATRRLPGCGLQLPELGIGTAPLGNLYRSVSDADAAAAIATALDAGMRYADTAPYYGFGLAEKRLGAGLAGHSAIVSTKVGRLLEPLEGPLAAERHGFRSAEPFEPVYDYSYDGVLRSHEASLARLGVDRIDVLLVHDIGRTTHGDRHAERMAQLTGGGLRALERLRGEGAITAFGIGVNECEVALELLDHGPLDLILLAGRYTLLEQGAMDVLLPRCTAMGTGIVIGGPYNSGILAGQGPGPNARYNYEAAPDPVVAKARAIAAVCARHDVALGAAALQFVLAHPAVVSVVPGLASAGEVAETLARYAAGIPARLWAELKQEGLLRADAPVPPETKLEVRTA</sequence>
<evidence type="ECO:0000259" key="1">
    <source>
        <dbReference type="Pfam" id="PF00248"/>
    </source>
</evidence>
<comment type="caution">
    <text evidence="2">The sequence shown here is derived from an EMBL/GenBank/DDBJ whole genome shotgun (WGS) entry which is preliminary data.</text>
</comment>
<dbReference type="AlphaFoldDB" id="A0A4S1WVH7"/>
<dbReference type="PANTHER" id="PTHR42686:SF1">
    <property type="entry name" value="GH17980P-RELATED"/>
    <property type="match status" value="1"/>
</dbReference>
<dbReference type="InterPro" id="IPR023210">
    <property type="entry name" value="NADP_OxRdtase_dom"/>
</dbReference>
<dbReference type="InterPro" id="IPR036812">
    <property type="entry name" value="NAD(P)_OxRdtase_dom_sf"/>
</dbReference>
<dbReference type="PANTHER" id="PTHR42686">
    <property type="entry name" value="GH17980P-RELATED"/>
    <property type="match status" value="1"/>
</dbReference>
<organism evidence="2 3">
    <name type="scientific">Sphingomonas naasensis</name>
    <dbReference type="NCBI Taxonomy" id="1344951"/>
    <lineage>
        <taxon>Bacteria</taxon>
        <taxon>Pseudomonadati</taxon>
        <taxon>Pseudomonadota</taxon>
        <taxon>Alphaproteobacteria</taxon>
        <taxon>Sphingomonadales</taxon>
        <taxon>Sphingomonadaceae</taxon>
        <taxon>Sphingomonas</taxon>
    </lineage>
</organism>
<dbReference type="OrthoDB" id="9768851at2"/>
<dbReference type="Gene3D" id="3.20.20.100">
    <property type="entry name" value="NADP-dependent oxidoreductase domain"/>
    <property type="match status" value="1"/>
</dbReference>
<name>A0A4S1WVH7_9SPHN</name>
<keyword evidence="3" id="KW-1185">Reference proteome</keyword>
<proteinExistence type="predicted"/>
<evidence type="ECO:0000313" key="3">
    <source>
        <dbReference type="Proteomes" id="UP000309848"/>
    </source>
</evidence>
<dbReference type="SUPFAM" id="SSF51430">
    <property type="entry name" value="NAD(P)-linked oxidoreductase"/>
    <property type="match status" value="1"/>
</dbReference>
<protein>
    <submittedName>
        <fullName evidence="2">Aldo/keto reductase</fullName>
    </submittedName>
</protein>
<dbReference type="Pfam" id="PF00248">
    <property type="entry name" value="Aldo_ket_red"/>
    <property type="match status" value="1"/>
</dbReference>
<dbReference type="GO" id="GO:0005829">
    <property type="term" value="C:cytosol"/>
    <property type="evidence" value="ECO:0007669"/>
    <property type="project" value="TreeGrafter"/>
</dbReference>
<feature type="domain" description="NADP-dependent oxidoreductase" evidence="1">
    <location>
        <begin position="30"/>
        <end position="335"/>
    </location>
</feature>
<gene>
    <name evidence="2" type="ORF">E5A74_03645</name>
</gene>